<name>F0MC34_PSEPM</name>
<organism evidence="1 2">
    <name type="scientific">Pseudarthrobacter phenanthrenivorans (strain DSM 18606 / JCM 16027 / LMG 23796 / Sphe3)</name>
    <name type="common">Arthrobacter phenanthrenivorans</name>
    <dbReference type="NCBI Taxonomy" id="930171"/>
    <lineage>
        <taxon>Bacteria</taxon>
        <taxon>Bacillati</taxon>
        <taxon>Actinomycetota</taxon>
        <taxon>Actinomycetes</taxon>
        <taxon>Micrococcales</taxon>
        <taxon>Micrococcaceae</taxon>
        <taxon>Pseudarthrobacter</taxon>
    </lineage>
</organism>
<sequence>MPAQRKYPNELFERATRMAMDARKDPATRTGAFRRIGS</sequence>
<dbReference type="KEGG" id="apn:Asphe3_40030"/>
<gene>
    <name evidence="1" type="ordered locus">Asphe3_40030</name>
</gene>
<keyword evidence="1" id="KW-0614">Plasmid</keyword>
<dbReference type="Gene3D" id="1.10.10.10">
    <property type="entry name" value="Winged helix-like DNA-binding domain superfamily/Winged helix DNA-binding domain"/>
    <property type="match status" value="1"/>
</dbReference>
<dbReference type="EMBL" id="CP002380">
    <property type="protein sequence ID" value="ADX75090.1"/>
    <property type="molecule type" value="Genomic_DNA"/>
</dbReference>
<dbReference type="Proteomes" id="UP000008639">
    <property type="component" value="Plasmid pASPHE301"/>
</dbReference>
<reference evidence="2" key="1">
    <citation type="journal article" date="2011" name="Stand. Genomic Sci.">
        <title>Complete genome sequence of Arthrobacter phenanthrenivorans type strain (Sphe3).</title>
        <authorList>
            <person name="Kallimanis A."/>
            <person name="Labutti K.M."/>
            <person name="Lapidus A."/>
            <person name="Clum A."/>
            <person name="Lykidis A."/>
            <person name="Mavromatis K."/>
            <person name="Pagani I."/>
            <person name="Liolios K."/>
            <person name="Ivanova N."/>
            <person name="Goodwin L."/>
            <person name="Pitluck S."/>
            <person name="Chen A."/>
            <person name="Palaniappan K."/>
            <person name="Markowitz V."/>
            <person name="Bristow J."/>
            <person name="Velentzas A.D."/>
            <person name="Perisynakis A."/>
            <person name="Ouzounis C.C."/>
            <person name="Kyrpides N.C."/>
            <person name="Koukkou A.I."/>
            <person name="Drainas C."/>
        </authorList>
    </citation>
    <scope>NUCLEOTIDE SEQUENCE [LARGE SCALE GENOMIC DNA]</scope>
    <source>
        <strain evidence="2">DSM 18606 / JCM 16027 / LMG 23796 / Sphe3</strain>
        <plasmid evidence="2">Plasmid pASPHE301</plasmid>
    </source>
</reference>
<dbReference type="InterPro" id="IPR036388">
    <property type="entry name" value="WH-like_DNA-bd_sf"/>
</dbReference>
<geneLocation type="plasmid" evidence="1 2">
    <name>pASPHE301</name>
</geneLocation>
<evidence type="ECO:0000313" key="2">
    <source>
        <dbReference type="Proteomes" id="UP000008639"/>
    </source>
</evidence>
<accession>F0MC34</accession>
<protein>
    <submittedName>
        <fullName evidence="1">Uncharacterized protein</fullName>
    </submittedName>
</protein>
<evidence type="ECO:0000313" key="1">
    <source>
        <dbReference type="EMBL" id="ADX75090.1"/>
    </source>
</evidence>
<proteinExistence type="predicted"/>
<dbReference type="HOGENOM" id="CLU_3323852_0_0_11"/>
<dbReference type="AlphaFoldDB" id="F0MC34"/>